<dbReference type="Proteomes" id="UP000064912">
    <property type="component" value="Chromosome"/>
</dbReference>
<name>A0A0D6B7J0_RHOSU</name>
<reference evidence="1 2" key="1">
    <citation type="submission" date="2015-02" db="EMBL/GenBank/DDBJ databases">
        <title>Genome sequene of Rhodovulum sulfidophilum DSM 2351.</title>
        <authorList>
            <person name="Nagao N."/>
        </authorList>
    </citation>
    <scope>NUCLEOTIDE SEQUENCE [LARGE SCALE GENOMIC DNA]</scope>
    <source>
        <strain evidence="1 2">DSM 2351</strain>
    </source>
</reference>
<proteinExistence type="predicted"/>
<evidence type="ECO:0000313" key="2">
    <source>
        <dbReference type="Proteomes" id="UP000064912"/>
    </source>
</evidence>
<organism evidence="1 2">
    <name type="scientific">Rhodovulum sulfidophilum</name>
    <name type="common">Rhodobacter sulfidophilus</name>
    <dbReference type="NCBI Taxonomy" id="35806"/>
    <lineage>
        <taxon>Bacteria</taxon>
        <taxon>Pseudomonadati</taxon>
        <taxon>Pseudomonadota</taxon>
        <taxon>Alphaproteobacteria</taxon>
        <taxon>Rhodobacterales</taxon>
        <taxon>Paracoccaceae</taxon>
        <taxon>Rhodovulum</taxon>
    </lineage>
</organism>
<accession>A0A0D6B7J0</accession>
<dbReference type="EMBL" id="AP014800">
    <property type="protein sequence ID" value="BAQ70765.1"/>
    <property type="molecule type" value="Genomic_DNA"/>
</dbReference>
<protein>
    <submittedName>
        <fullName evidence="1">Hemolysin-type calcium-binding region</fullName>
    </submittedName>
</protein>
<dbReference type="KEGG" id="rsu:NHU_03633"/>
<sequence length="212" mass="21699">MITMVDLLGVMAVGANADPDDSTRFHAAGGTGSAVGPAPDHATDDLMAVMDLHAALVEAGPAIDGMSRADELLFSWLSGGPDSMDADDLPFAADHDHDKDLPVAETCLADAALGAGDETFSVQDLFEDGASLPTVIDDYDQTADTLFVVYDSTTHPAPVLSIDATEPGTGDALIRIDGQPLAIVTGAAATLQLGHLSLVPDTMLSDALAARA</sequence>
<gene>
    <name evidence="1" type="ORF">NHU_03633</name>
</gene>
<dbReference type="AlphaFoldDB" id="A0A0D6B7J0"/>
<evidence type="ECO:0000313" key="1">
    <source>
        <dbReference type="EMBL" id="BAQ70765.1"/>
    </source>
</evidence>
<dbReference type="PATRIC" id="fig|35806.4.peg.3733"/>